<dbReference type="InterPro" id="IPR001680">
    <property type="entry name" value="WD40_rpt"/>
</dbReference>
<dbReference type="Gene3D" id="2.130.10.10">
    <property type="entry name" value="YVTN repeat-like/Quinoprotein amine dehydrogenase"/>
    <property type="match status" value="1"/>
</dbReference>
<dbReference type="PRINTS" id="PR00320">
    <property type="entry name" value="GPROTEINBRPT"/>
</dbReference>
<dbReference type="InterPro" id="IPR042755">
    <property type="entry name" value="COP1"/>
</dbReference>
<dbReference type="AlphaFoldDB" id="A0AAD5RZN2"/>
<proteinExistence type="predicted"/>
<evidence type="ECO:0000313" key="5">
    <source>
        <dbReference type="Proteomes" id="UP001212841"/>
    </source>
</evidence>
<dbReference type="PROSITE" id="PS50294">
    <property type="entry name" value="WD_REPEATS_REGION"/>
    <property type="match status" value="1"/>
</dbReference>
<dbReference type="Pfam" id="PF00400">
    <property type="entry name" value="WD40"/>
    <property type="match status" value="3"/>
</dbReference>
<dbReference type="InterPro" id="IPR036322">
    <property type="entry name" value="WD40_repeat_dom_sf"/>
</dbReference>
<accession>A0AAD5RZN2</accession>
<dbReference type="EMBL" id="JADGJD010002905">
    <property type="protein sequence ID" value="KAJ3027263.1"/>
    <property type="molecule type" value="Genomic_DNA"/>
</dbReference>
<gene>
    <name evidence="4" type="primary">COP1</name>
    <name evidence="4" type="ORF">HK097_006202</name>
</gene>
<dbReference type="PANTHER" id="PTHR44080">
    <property type="entry name" value="E3 UBIQUITIN-PROTEIN LIGASE COP1"/>
    <property type="match status" value="1"/>
</dbReference>
<keyword evidence="5" id="KW-1185">Reference proteome</keyword>
<dbReference type="InterPro" id="IPR015943">
    <property type="entry name" value="WD40/YVTN_repeat-like_dom_sf"/>
</dbReference>
<dbReference type="SMART" id="SM00320">
    <property type="entry name" value="WD40"/>
    <property type="match status" value="4"/>
</dbReference>
<feature type="repeat" description="WD" evidence="3">
    <location>
        <begin position="87"/>
        <end position="127"/>
    </location>
</feature>
<protein>
    <submittedName>
        <fullName evidence="4">Coatomer subunit alpha</fullName>
    </submittedName>
</protein>
<feature type="repeat" description="WD" evidence="3">
    <location>
        <begin position="1"/>
        <end position="43"/>
    </location>
</feature>
<dbReference type="SUPFAM" id="SSF50978">
    <property type="entry name" value="WD40 repeat-like"/>
    <property type="match status" value="1"/>
</dbReference>
<keyword evidence="2" id="KW-0677">Repeat</keyword>
<dbReference type="GO" id="GO:0061630">
    <property type="term" value="F:ubiquitin protein ligase activity"/>
    <property type="evidence" value="ECO:0007669"/>
    <property type="project" value="InterPro"/>
</dbReference>
<sequence length="199" mass="22022">MDEHEKRAWSVDFNTVDPMRIASGGDDTKVKIWSVNQQRSVCTIESRANVCSVKFNPSVSHHIAFGSADHHVHYYDLRKPSHPLHIFKGHRKAVSYVRFLSGDQIVSASTDSTLRLWSVEKGLQNDSSNECVRTYVGHSNEKNFVGLSVNSDCDFIACGSESNEVHGYFKHLGKGVVMHGFGSGVDAVTGEAVPEEDPM</sequence>
<comment type="caution">
    <text evidence="4">The sequence shown here is derived from an EMBL/GenBank/DDBJ whole genome shotgun (WGS) entry which is preliminary data.</text>
</comment>
<dbReference type="GO" id="GO:0043161">
    <property type="term" value="P:proteasome-mediated ubiquitin-dependent protein catabolic process"/>
    <property type="evidence" value="ECO:0007669"/>
    <property type="project" value="TreeGrafter"/>
</dbReference>
<evidence type="ECO:0000256" key="1">
    <source>
        <dbReference type="ARBA" id="ARBA00022574"/>
    </source>
</evidence>
<dbReference type="PROSITE" id="PS50082">
    <property type="entry name" value="WD_REPEATS_2"/>
    <property type="match status" value="2"/>
</dbReference>
<dbReference type="Proteomes" id="UP001212841">
    <property type="component" value="Unassembled WGS sequence"/>
</dbReference>
<keyword evidence="1 3" id="KW-0853">WD repeat</keyword>
<evidence type="ECO:0000256" key="2">
    <source>
        <dbReference type="ARBA" id="ARBA00022737"/>
    </source>
</evidence>
<name>A0AAD5RZN2_9FUNG</name>
<feature type="non-terminal residue" evidence="4">
    <location>
        <position position="199"/>
    </location>
</feature>
<dbReference type="InterPro" id="IPR020472">
    <property type="entry name" value="WD40_PAC1"/>
</dbReference>
<reference evidence="4" key="1">
    <citation type="submission" date="2020-05" db="EMBL/GenBank/DDBJ databases">
        <title>Phylogenomic resolution of chytrid fungi.</title>
        <authorList>
            <person name="Stajich J.E."/>
            <person name="Amses K."/>
            <person name="Simmons R."/>
            <person name="Seto K."/>
            <person name="Myers J."/>
            <person name="Bonds A."/>
            <person name="Quandt C.A."/>
            <person name="Barry K."/>
            <person name="Liu P."/>
            <person name="Grigoriev I."/>
            <person name="Longcore J.E."/>
            <person name="James T.Y."/>
        </authorList>
    </citation>
    <scope>NUCLEOTIDE SEQUENCE</scope>
    <source>
        <strain evidence="4">JEL0318</strain>
    </source>
</reference>
<evidence type="ECO:0000313" key="4">
    <source>
        <dbReference type="EMBL" id="KAJ3027263.1"/>
    </source>
</evidence>
<dbReference type="PANTHER" id="PTHR44080:SF1">
    <property type="entry name" value="E3 UBIQUITIN-PROTEIN LIGASE COP1"/>
    <property type="match status" value="1"/>
</dbReference>
<organism evidence="4 5">
    <name type="scientific">Rhizophlyctis rosea</name>
    <dbReference type="NCBI Taxonomy" id="64517"/>
    <lineage>
        <taxon>Eukaryota</taxon>
        <taxon>Fungi</taxon>
        <taxon>Fungi incertae sedis</taxon>
        <taxon>Chytridiomycota</taxon>
        <taxon>Chytridiomycota incertae sedis</taxon>
        <taxon>Chytridiomycetes</taxon>
        <taxon>Rhizophlyctidales</taxon>
        <taxon>Rhizophlyctidaceae</taxon>
        <taxon>Rhizophlyctis</taxon>
    </lineage>
</organism>
<evidence type="ECO:0000256" key="3">
    <source>
        <dbReference type="PROSITE-ProRule" id="PRU00221"/>
    </source>
</evidence>